<dbReference type="AlphaFoldDB" id="A0A5E4MU12"/>
<evidence type="ECO:0000313" key="4">
    <source>
        <dbReference type="EMBL" id="VVC33497.1"/>
    </source>
</evidence>
<evidence type="ECO:0000259" key="3">
    <source>
        <dbReference type="Pfam" id="PF00013"/>
    </source>
</evidence>
<keyword evidence="1" id="KW-0694">RNA-binding</keyword>
<evidence type="ECO:0000256" key="2">
    <source>
        <dbReference type="SAM" id="MobiDB-lite"/>
    </source>
</evidence>
<dbReference type="PANTHER" id="PTHR10288">
    <property type="entry name" value="KH DOMAIN CONTAINING RNA BINDING PROTEIN"/>
    <property type="match status" value="1"/>
</dbReference>
<name>A0A5E4MU12_9HEMI</name>
<dbReference type="Gene3D" id="3.30.1370.10">
    <property type="entry name" value="K Homology domain, type 1"/>
    <property type="match status" value="1"/>
</dbReference>
<dbReference type="GO" id="GO:0010468">
    <property type="term" value="P:regulation of gene expression"/>
    <property type="evidence" value="ECO:0007669"/>
    <property type="project" value="UniProtKB-ARBA"/>
</dbReference>
<feature type="region of interest" description="Disordered" evidence="2">
    <location>
        <begin position="136"/>
        <end position="156"/>
    </location>
</feature>
<dbReference type="OrthoDB" id="752362at2759"/>
<evidence type="ECO:0000256" key="1">
    <source>
        <dbReference type="PROSITE-ProRule" id="PRU00117"/>
    </source>
</evidence>
<reference evidence="4 5" key="1">
    <citation type="submission" date="2019-08" db="EMBL/GenBank/DDBJ databases">
        <authorList>
            <person name="Alioto T."/>
            <person name="Alioto T."/>
            <person name="Gomez Garrido J."/>
        </authorList>
    </citation>
    <scope>NUCLEOTIDE SEQUENCE [LARGE SCALE GENOMIC DNA]</scope>
</reference>
<dbReference type="InterPro" id="IPR004088">
    <property type="entry name" value="KH_dom_type_1"/>
</dbReference>
<dbReference type="Proteomes" id="UP000325440">
    <property type="component" value="Unassembled WGS sequence"/>
</dbReference>
<feature type="domain" description="K Homology" evidence="3">
    <location>
        <begin position="16"/>
        <end position="79"/>
    </location>
</feature>
<protein>
    <submittedName>
        <fullName evidence="4">K Homology domain, type 1</fullName>
    </submittedName>
</protein>
<evidence type="ECO:0000313" key="5">
    <source>
        <dbReference type="Proteomes" id="UP000325440"/>
    </source>
</evidence>
<dbReference type="SUPFAM" id="SSF54791">
    <property type="entry name" value="Eukaryotic type KH-domain (KH-domain type I)"/>
    <property type="match status" value="1"/>
</dbReference>
<organism evidence="4 5">
    <name type="scientific">Cinara cedri</name>
    <dbReference type="NCBI Taxonomy" id="506608"/>
    <lineage>
        <taxon>Eukaryota</taxon>
        <taxon>Metazoa</taxon>
        <taxon>Ecdysozoa</taxon>
        <taxon>Arthropoda</taxon>
        <taxon>Hexapoda</taxon>
        <taxon>Insecta</taxon>
        <taxon>Pterygota</taxon>
        <taxon>Neoptera</taxon>
        <taxon>Paraneoptera</taxon>
        <taxon>Hemiptera</taxon>
        <taxon>Sternorrhyncha</taxon>
        <taxon>Aphidomorpha</taxon>
        <taxon>Aphidoidea</taxon>
        <taxon>Aphididae</taxon>
        <taxon>Lachninae</taxon>
        <taxon>Cinara</taxon>
    </lineage>
</organism>
<keyword evidence="5" id="KW-1185">Reference proteome</keyword>
<dbReference type="EMBL" id="CABPRJ010000969">
    <property type="protein sequence ID" value="VVC33497.1"/>
    <property type="molecule type" value="Genomic_DNA"/>
</dbReference>
<dbReference type="PROSITE" id="PS50084">
    <property type="entry name" value="KH_TYPE_1"/>
    <property type="match status" value="1"/>
</dbReference>
<feature type="compositionally biased region" description="Polar residues" evidence="2">
    <location>
        <begin position="146"/>
        <end position="156"/>
    </location>
</feature>
<gene>
    <name evidence="4" type="ORF">CINCED_3A024562</name>
</gene>
<dbReference type="GO" id="GO:0003723">
    <property type="term" value="F:RNA binding"/>
    <property type="evidence" value="ECO:0007669"/>
    <property type="project" value="UniProtKB-UniRule"/>
</dbReference>
<sequence>MQKEATNTNKGDVISRISIHNNLNGRIIDKEDNTIKRIMPETETKITISSINYINSIDCERLITVKDSIENISKAEPKISTKLRQSFENDLQSMAPPTVMSPGLHPMAFPGRGSPTSTIPPINSALAADVQETAFASNKNEKPRSSSDTNSAQQASQKLTIIGTAEAQWKSQGMVFDKLRDESFVAATTKYGSNFTGHFLGTQSAQESVQWLQLESILCRLHYNKTTETPQQ</sequence>
<dbReference type="InterPro" id="IPR036612">
    <property type="entry name" value="KH_dom_type_1_sf"/>
</dbReference>
<proteinExistence type="predicted"/>
<accession>A0A5E4MU12</accession>
<dbReference type="Pfam" id="PF00013">
    <property type="entry name" value="KH_1"/>
    <property type="match status" value="1"/>
</dbReference>